<keyword evidence="3" id="KW-1185">Reference proteome</keyword>
<dbReference type="HOGENOM" id="CLU_189270_0_0_0"/>
<keyword evidence="1" id="KW-0472">Membrane</keyword>
<proteinExistence type="predicted"/>
<evidence type="ECO:0000313" key="3">
    <source>
        <dbReference type="Proteomes" id="UP000002209"/>
    </source>
</evidence>
<dbReference type="AlphaFoldDB" id="C1AD35"/>
<accession>C1AD35</accession>
<dbReference type="STRING" id="379066.GAU_3370"/>
<feature type="transmembrane region" description="Helical" evidence="1">
    <location>
        <begin position="35"/>
        <end position="54"/>
    </location>
</feature>
<evidence type="ECO:0000256" key="1">
    <source>
        <dbReference type="SAM" id="Phobius"/>
    </source>
</evidence>
<evidence type="ECO:0000313" key="2">
    <source>
        <dbReference type="EMBL" id="BAH40412.1"/>
    </source>
</evidence>
<dbReference type="RefSeq" id="WP_015895181.1">
    <property type="nucleotide sequence ID" value="NC_012489.1"/>
</dbReference>
<dbReference type="Proteomes" id="UP000002209">
    <property type="component" value="Chromosome"/>
</dbReference>
<organism evidence="2 3">
    <name type="scientific">Gemmatimonas aurantiaca (strain DSM 14586 / JCM 11422 / NBRC 100505 / T-27)</name>
    <dbReference type="NCBI Taxonomy" id="379066"/>
    <lineage>
        <taxon>Bacteria</taxon>
        <taxon>Pseudomonadati</taxon>
        <taxon>Gemmatimonadota</taxon>
        <taxon>Gemmatimonadia</taxon>
        <taxon>Gemmatimonadales</taxon>
        <taxon>Gemmatimonadaceae</taxon>
        <taxon>Gemmatimonas</taxon>
    </lineage>
</organism>
<sequence>MRTALFLVSGLLLMASLLIVSKLFGEHFPSAPNWALGLGMGLWLAITAANMWVGVSKAGYSVGEELPILFLLFGVPAVVAVLVRWKFI</sequence>
<gene>
    <name evidence="2" type="ordered locus">GAU_3370</name>
</gene>
<dbReference type="KEGG" id="gau:GAU_3370"/>
<keyword evidence="1" id="KW-0812">Transmembrane</keyword>
<name>C1AD35_GEMAT</name>
<protein>
    <submittedName>
        <fullName evidence="2">Hypothetical membrane protein</fullName>
    </submittedName>
</protein>
<dbReference type="EMBL" id="AP009153">
    <property type="protein sequence ID" value="BAH40412.1"/>
    <property type="molecule type" value="Genomic_DNA"/>
</dbReference>
<reference evidence="3" key="1">
    <citation type="submission" date="2006-03" db="EMBL/GenBank/DDBJ databases">
        <title>Complete genome sequence of Gemmatimonas aurantiaca T-27 that represents a novel phylum Gemmatimonadetes.</title>
        <authorList>
            <person name="Takasaki K."/>
            <person name="Ichikawa N."/>
            <person name="Miura H."/>
            <person name="Matsushita S."/>
            <person name="Watanabe Y."/>
            <person name="Oguchi A."/>
            <person name="Ankai A."/>
            <person name="Yashiro I."/>
            <person name="Takahashi M."/>
            <person name="Terui Y."/>
            <person name="Fukui S."/>
            <person name="Yokoyama H."/>
            <person name="Tanikawa S."/>
            <person name="Hanada S."/>
            <person name="Kamagata Y."/>
            <person name="Fujita N."/>
        </authorList>
    </citation>
    <scope>NUCLEOTIDE SEQUENCE [LARGE SCALE GENOMIC DNA]</scope>
    <source>
        <strain evidence="3">T-27 / DSM 14586 / JCM 11422 / NBRC 100505</strain>
    </source>
</reference>
<feature type="transmembrane region" description="Helical" evidence="1">
    <location>
        <begin position="66"/>
        <end position="85"/>
    </location>
</feature>
<keyword evidence="1" id="KW-1133">Transmembrane helix</keyword>